<evidence type="ECO:0000313" key="2">
    <source>
        <dbReference type="EMBL" id="KAF3445877.1"/>
    </source>
</evidence>
<dbReference type="Proteomes" id="UP000796880">
    <property type="component" value="Unassembled WGS sequence"/>
</dbReference>
<dbReference type="EMBL" id="VOIH02000005">
    <property type="protein sequence ID" value="KAF3445877.1"/>
    <property type="molecule type" value="Genomic_DNA"/>
</dbReference>
<evidence type="ECO:0000256" key="1">
    <source>
        <dbReference type="SAM" id="MobiDB-lite"/>
    </source>
</evidence>
<accession>A0A8K0H4W0</accession>
<dbReference type="AlphaFoldDB" id="A0A8K0H4W0"/>
<keyword evidence="3" id="KW-1185">Reference proteome</keyword>
<feature type="compositionally biased region" description="Polar residues" evidence="1">
    <location>
        <begin position="238"/>
        <end position="255"/>
    </location>
</feature>
<evidence type="ECO:0000313" key="3">
    <source>
        <dbReference type="Proteomes" id="UP000796880"/>
    </source>
</evidence>
<comment type="caution">
    <text evidence="2">The sequence shown here is derived from an EMBL/GenBank/DDBJ whole genome shotgun (WGS) entry which is preliminary data.</text>
</comment>
<reference evidence="2" key="1">
    <citation type="submission" date="2020-03" db="EMBL/GenBank/DDBJ databases">
        <title>A high-quality chromosome-level genome assembly of a woody plant with both climbing and erect habits, Rhamnella rubrinervis.</title>
        <authorList>
            <person name="Lu Z."/>
            <person name="Yang Y."/>
            <person name="Zhu X."/>
            <person name="Sun Y."/>
        </authorList>
    </citation>
    <scope>NUCLEOTIDE SEQUENCE</scope>
    <source>
        <strain evidence="2">BYM</strain>
        <tissue evidence="2">Leaf</tissue>
    </source>
</reference>
<sequence length="623" mass="69831">MKHIPRIKLSEVVIQYLQIVQRPGRFSPSVDVAAAGFEVVTPAGGHLASASELIVAGEPAEVDLHRPHAPIEFFAISPWRFRLKPLSPSLKLISSWVFQRFTSGLLPAGLLPSPEASFAAVRFRLRFCLGFVDTTAAGFGRKLGIAAGITDLVDHGFGGSAEGYSSSSHSNSHVVSEYTCVNHKDAGNQGDEGSAPLRYRRATYVTCGYLLWPSLRSGKDDSKAPTQIQRPKHPPPLDTSQGQSSVQDAENPQHFHSTSSVCPPCDFCFAFEDAGFCSEEQIASRIFRWWRFCSLLILMELSPWPGTRCQAVIPIITRRRSLQSLIMRARPASISPTYANKDFKSFARSIWDEEMKSQRRISPLDGSFNSRISDENSNLTGLAQSRRLQLFNLTALPLPRLFVLSFDLLGLYSFRYGGCGEIFLSFEPFIRLNSNFMVLLPKACGLNDKFRPIMLGNFLSRVRKGDPLSPLYLVLPRFSRKVYLSRWSPVALPFPPRELLFPDSPPLRGRRAHKVNPLYYTASSTGLPEISILPFRRRFDHLGSLKVAILMDVSDERVCPIRLLADISIFTFLRATSDVVRYVWKTFIPPADLRQAFSGRIPIERLLIRRDSPWPQNALVVTT</sequence>
<feature type="region of interest" description="Disordered" evidence="1">
    <location>
        <begin position="218"/>
        <end position="255"/>
    </location>
</feature>
<name>A0A8K0H4W0_9ROSA</name>
<gene>
    <name evidence="2" type="ORF">FNV43_RR11054</name>
</gene>
<organism evidence="2 3">
    <name type="scientific">Rhamnella rubrinervis</name>
    <dbReference type="NCBI Taxonomy" id="2594499"/>
    <lineage>
        <taxon>Eukaryota</taxon>
        <taxon>Viridiplantae</taxon>
        <taxon>Streptophyta</taxon>
        <taxon>Embryophyta</taxon>
        <taxon>Tracheophyta</taxon>
        <taxon>Spermatophyta</taxon>
        <taxon>Magnoliopsida</taxon>
        <taxon>eudicotyledons</taxon>
        <taxon>Gunneridae</taxon>
        <taxon>Pentapetalae</taxon>
        <taxon>rosids</taxon>
        <taxon>fabids</taxon>
        <taxon>Rosales</taxon>
        <taxon>Rhamnaceae</taxon>
        <taxon>rhamnoid group</taxon>
        <taxon>Rhamneae</taxon>
        <taxon>Rhamnella</taxon>
    </lineage>
</organism>
<proteinExistence type="predicted"/>
<protein>
    <submittedName>
        <fullName evidence="2">Uncharacterized protein</fullName>
    </submittedName>
</protein>